<name>A0AAV8WL40_9CUCU</name>
<keyword evidence="1" id="KW-0862">Zinc</keyword>
<keyword evidence="1" id="KW-0479">Metal-binding</keyword>
<evidence type="ECO:0000313" key="3">
    <source>
        <dbReference type="EMBL" id="KAJ8926516.1"/>
    </source>
</evidence>
<dbReference type="Gene3D" id="3.30.160.60">
    <property type="entry name" value="Classic Zinc Finger"/>
    <property type="match status" value="1"/>
</dbReference>
<feature type="domain" description="C2H2-type" evidence="2">
    <location>
        <begin position="59"/>
        <end position="86"/>
    </location>
</feature>
<protein>
    <recommendedName>
        <fullName evidence="2">C2H2-type domain-containing protein</fullName>
    </recommendedName>
</protein>
<dbReference type="Proteomes" id="UP001162156">
    <property type="component" value="Unassembled WGS sequence"/>
</dbReference>
<evidence type="ECO:0000313" key="4">
    <source>
        <dbReference type="Proteomes" id="UP001162156"/>
    </source>
</evidence>
<dbReference type="AlphaFoldDB" id="A0AAV8WL40"/>
<proteinExistence type="predicted"/>
<gene>
    <name evidence="3" type="ORF">NQ314_021118</name>
</gene>
<dbReference type="InterPro" id="IPR013087">
    <property type="entry name" value="Znf_C2H2_type"/>
</dbReference>
<dbReference type="PROSITE" id="PS00028">
    <property type="entry name" value="ZINC_FINGER_C2H2_1"/>
    <property type="match status" value="3"/>
</dbReference>
<evidence type="ECO:0000259" key="2">
    <source>
        <dbReference type="PROSITE" id="PS50157"/>
    </source>
</evidence>
<organism evidence="3 4">
    <name type="scientific">Rhamnusium bicolor</name>
    <dbReference type="NCBI Taxonomy" id="1586634"/>
    <lineage>
        <taxon>Eukaryota</taxon>
        <taxon>Metazoa</taxon>
        <taxon>Ecdysozoa</taxon>
        <taxon>Arthropoda</taxon>
        <taxon>Hexapoda</taxon>
        <taxon>Insecta</taxon>
        <taxon>Pterygota</taxon>
        <taxon>Neoptera</taxon>
        <taxon>Endopterygota</taxon>
        <taxon>Coleoptera</taxon>
        <taxon>Polyphaga</taxon>
        <taxon>Cucujiformia</taxon>
        <taxon>Chrysomeloidea</taxon>
        <taxon>Cerambycidae</taxon>
        <taxon>Lepturinae</taxon>
        <taxon>Rhagiini</taxon>
        <taxon>Rhamnusium</taxon>
    </lineage>
</organism>
<comment type="caution">
    <text evidence="3">The sequence shown here is derived from an EMBL/GenBank/DDBJ whole genome shotgun (WGS) entry which is preliminary data.</text>
</comment>
<keyword evidence="4" id="KW-1185">Reference proteome</keyword>
<dbReference type="PROSITE" id="PS50157">
    <property type="entry name" value="ZINC_FINGER_C2H2_2"/>
    <property type="match status" value="2"/>
</dbReference>
<evidence type="ECO:0000256" key="1">
    <source>
        <dbReference type="PROSITE-ProRule" id="PRU00042"/>
    </source>
</evidence>
<dbReference type="SUPFAM" id="SSF57667">
    <property type="entry name" value="beta-beta-alpha zinc fingers"/>
    <property type="match status" value="1"/>
</dbReference>
<feature type="domain" description="C2H2-type" evidence="2">
    <location>
        <begin position="8"/>
        <end position="30"/>
    </location>
</feature>
<dbReference type="GO" id="GO:0008270">
    <property type="term" value="F:zinc ion binding"/>
    <property type="evidence" value="ECO:0007669"/>
    <property type="project" value="UniProtKB-KW"/>
</dbReference>
<sequence length="163" mass="19931">MPIIDTKIFCNKCGSGYNSARELSDHMQVHETFCRLCNESFPNEFIFREHMRLHIFKVFMCHVCHREFAFKELLQVHFECHVEDRTFETVLDMEEEYKIHRYNFMSMNYSSSINSILCFLSESHDFYYYSHKFMKIICDICFHEVFICDYEQHLQSVHYPFTY</sequence>
<accession>A0AAV8WL40</accession>
<dbReference type="EMBL" id="JANEYF010005871">
    <property type="protein sequence ID" value="KAJ8926516.1"/>
    <property type="molecule type" value="Genomic_DNA"/>
</dbReference>
<dbReference type="SMART" id="SM00355">
    <property type="entry name" value="ZnF_C2H2"/>
    <property type="match status" value="4"/>
</dbReference>
<reference evidence="3" key="1">
    <citation type="journal article" date="2023" name="Insect Mol. Biol.">
        <title>Genome sequencing provides insights into the evolution of gene families encoding plant cell wall-degrading enzymes in longhorned beetles.</title>
        <authorList>
            <person name="Shin N.R."/>
            <person name="Okamura Y."/>
            <person name="Kirsch R."/>
            <person name="Pauchet Y."/>
        </authorList>
    </citation>
    <scope>NUCLEOTIDE SEQUENCE</scope>
    <source>
        <strain evidence="3">RBIC_L_NR</strain>
    </source>
</reference>
<dbReference type="InterPro" id="IPR036236">
    <property type="entry name" value="Znf_C2H2_sf"/>
</dbReference>
<keyword evidence="1" id="KW-0863">Zinc-finger</keyword>